<dbReference type="EMBL" id="CAJVCH010063134">
    <property type="protein sequence ID" value="CAG7719636.1"/>
    <property type="molecule type" value="Genomic_DNA"/>
</dbReference>
<reference evidence="2" key="1">
    <citation type="submission" date="2021-06" db="EMBL/GenBank/DDBJ databases">
        <authorList>
            <person name="Hodson N. C."/>
            <person name="Mongue J. A."/>
            <person name="Jaron S. K."/>
        </authorList>
    </citation>
    <scope>NUCLEOTIDE SEQUENCE</scope>
</reference>
<organism evidence="2 3">
    <name type="scientific">Allacma fusca</name>
    <dbReference type="NCBI Taxonomy" id="39272"/>
    <lineage>
        <taxon>Eukaryota</taxon>
        <taxon>Metazoa</taxon>
        <taxon>Ecdysozoa</taxon>
        <taxon>Arthropoda</taxon>
        <taxon>Hexapoda</taxon>
        <taxon>Collembola</taxon>
        <taxon>Symphypleona</taxon>
        <taxon>Sminthuridae</taxon>
        <taxon>Allacma</taxon>
    </lineage>
</organism>
<dbReference type="AlphaFoldDB" id="A0A8J2JH53"/>
<accession>A0A8J2JH53</accession>
<keyword evidence="1" id="KW-1133">Transmembrane helix</keyword>
<name>A0A8J2JH53_9HEXA</name>
<sequence>MAILAVLAIINALLTFVIFGVLHLGAGMESIEFLPKILKFYGLADLG</sequence>
<comment type="caution">
    <text evidence="2">The sequence shown here is derived from an EMBL/GenBank/DDBJ whole genome shotgun (WGS) entry which is preliminary data.</text>
</comment>
<protein>
    <submittedName>
        <fullName evidence="2">Uncharacterized protein</fullName>
    </submittedName>
</protein>
<keyword evidence="1" id="KW-0472">Membrane</keyword>
<proteinExistence type="predicted"/>
<gene>
    <name evidence="2" type="ORF">AFUS01_LOCUS8951</name>
</gene>
<feature type="non-terminal residue" evidence="2">
    <location>
        <position position="47"/>
    </location>
</feature>
<dbReference type="OrthoDB" id="5843723at2759"/>
<dbReference type="Proteomes" id="UP000708208">
    <property type="component" value="Unassembled WGS sequence"/>
</dbReference>
<keyword evidence="3" id="KW-1185">Reference proteome</keyword>
<keyword evidence="1" id="KW-0812">Transmembrane</keyword>
<evidence type="ECO:0000313" key="2">
    <source>
        <dbReference type="EMBL" id="CAG7719636.1"/>
    </source>
</evidence>
<evidence type="ECO:0000256" key="1">
    <source>
        <dbReference type="SAM" id="Phobius"/>
    </source>
</evidence>
<evidence type="ECO:0000313" key="3">
    <source>
        <dbReference type="Proteomes" id="UP000708208"/>
    </source>
</evidence>
<feature type="transmembrane region" description="Helical" evidence="1">
    <location>
        <begin position="6"/>
        <end position="26"/>
    </location>
</feature>